<feature type="transmembrane region" description="Helical" evidence="7">
    <location>
        <begin position="85"/>
        <end position="106"/>
    </location>
</feature>
<accession>A0A927CS24</accession>
<dbReference type="GO" id="GO:0055085">
    <property type="term" value="P:transmembrane transport"/>
    <property type="evidence" value="ECO:0007669"/>
    <property type="project" value="InterPro"/>
</dbReference>
<keyword evidence="3" id="KW-1003">Cell membrane</keyword>
<gene>
    <name evidence="9" type="ORF">IDH41_18520</name>
</gene>
<comment type="similarity">
    <text evidence="7">Belongs to the binding-protein-dependent transport system permease family.</text>
</comment>
<comment type="subcellular location">
    <subcellularLocation>
        <location evidence="1 7">Cell membrane</location>
        <topology evidence="1 7">Multi-pass membrane protein</topology>
    </subcellularLocation>
</comment>
<feature type="transmembrane region" description="Helical" evidence="7">
    <location>
        <begin position="274"/>
        <end position="292"/>
    </location>
</feature>
<keyword evidence="6 7" id="KW-0472">Membrane</keyword>
<evidence type="ECO:0000256" key="3">
    <source>
        <dbReference type="ARBA" id="ARBA00022475"/>
    </source>
</evidence>
<dbReference type="Proteomes" id="UP000632125">
    <property type="component" value="Unassembled WGS sequence"/>
</dbReference>
<keyword evidence="5 7" id="KW-1133">Transmembrane helix</keyword>
<evidence type="ECO:0000313" key="10">
    <source>
        <dbReference type="Proteomes" id="UP000632125"/>
    </source>
</evidence>
<dbReference type="CDD" id="cd06261">
    <property type="entry name" value="TM_PBP2"/>
    <property type="match status" value="1"/>
</dbReference>
<dbReference type="InterPro" id="IPR035906">
    <property type="entry name" value="MetI-like_sf"/>
</dbReference>
<comment type="caution">
    <text evidence="9">The sequence shown here is derived from an EMBL/GenBank/DDBJ whole genome shotgun (WGS) entry which is preliminary data.</text>
</comment>
<evidence type="ECO:0000256" key="6">
    <source>
        <dbReference type="ARBA" id="ARBA00023136"/>
    </source>
</evidence>
<dbReference type="EMBL" id="JACXIY010000022">
    <property type="protein sequence ID" value="MBD2870580.1"/>
    <property type="molecule type" value="Genomic_DNA"/>
</dbReference>
<evidence type="ECO:0000256" key="5">
    <source>
        <dbReference type="ARBA" id="ARBA00022989"/>
    </source>
</evidence>
<dbReference type="RefSeq" id="WP_190863628.1">
    <property type="nucleotide sequence ID" value="NZ_JACXIY010000022.1"/>
</dbReference>
<dbReference type="InterPro" id="IPR000515">
    <property type="entry name" value="MetI-like"/>
</dbReference>
<feature type="transmembrane region" description="Helical" evidence="7">
    <location>
        <begin position="21"/>
        <end position="43"/>
    </location>
</feature>
<evidence type="ECO:0000256" key="1">
    <source>
        <dbReference type="ARBA" id="ARBA00004651"/>
    </source>
</evidence>
<evidence type="ECO:0000256" key="7">
    <source>
        <dbReference type="RuleBase" id="RU363032"/>
    </source>
</evidence>
<dbReference type="SUPFAM" id="SSF161098">
    <property type="entry name" value="MetI-like"/>
    <property type="match status" value="1"/>
</dbReference>
<dbReference type="Pfam" id="PF00528">
    <property type="entry name" value="BPD_transp_1"/>
    <property type="match status" value="1"/>
</dbReference>
<proteinExistence type="inferred from homology"/>
<dbReference type="SUPFAM" id="SSF160964">
    <property type="entry name" value="MalF N-terminal region-like"/>
    <property type="match status" value="1"/>
</dbReference>
<dbReference type="GO" id="GO:0005886">
    <property type="term" value="C:plasma membrane"/>
    <property type="evidence" value="ECO:0007669"/>
    <property type="project" value="UniProtKB-SubCell"/>
</dbReference>
<dbReference type="PANTHER" id="PTHR30193">
    <property type="entry name" value="ABC TRANSPORTER PERMEASE PROTEIN"/>
    <property type="match status" value="1"/>
</dbReference>
<evidence type="ECO:0000313" key="9">
    <source>
        <dbReference type="EMBL" id="MBD2870580.1"/>
    </source>
</evidence>
<feature type="transmembrane region" description="Helical" evidence="7">
    <location>
        <begin position="118"/>
        <end position="138"/>
    </location>
</feature>
<dbReference type="InterPro" id="IPR051393">
    <property type="entry name" value="ABC_transporter_permease"/>
</dbReference>
<reference evidence="9" key="1">
    <citation type="submission" date="2020-09" db="EMBL/GenBank/DDBJ databases">
        <title>A novel bacterium of genus Paenibacillus, isolated from South China Sea.</title>
        <authorList>
            <person name="Huang H."/>
            <person name="Mo K."/>
            <person name="Hu Y."/>
        </authorList>
    </citation>
    <scope>NUCLEOTIDE SEQUENCE</scope>
    <source>
        <strain evidence="9">IB182493</strain>
    </source>
</reference>
<keyword evidence="4 7" id="KW-0812">Transmembrane</keyword>
<keyword evidence="2 7" id="KW-0813">Transport</keyword>
<dbReference type="Gene3D" id="1.10.3720.10">
    <property type="entry name" value="MetI-like"/>
    <property type="match status" value="1"/>
</dbReference>
<protein>
    <submittedName>
        <fullName evidence="9">Sugar ABC transporter permease</fullName>
    </submittedName>
</protein>
<name>A0A927CS24_9BACL</name>
<evidence type="ECO:0000256" key="2">
    <source>
        <dbReference type="ARBA" id="ARBA00022448"/>
    </source>
</evidence>
<feature type="transmembrane region" description="Helical" evidence="7">
    <location>
        <begin position="168"/>
        <end position="192"/>
    </location>
</feature>
<evidence type="ECO:0000259" key="8">
    <source>
        <dbReference type="PROSITE" id="PS50928"/>
    </source>
</evidence>
<sequence length="303" mass="33621">MNGVNAKKPSSRLSYLRSEERYAYAFIFPALASLLVFVFYPMLQALIVSFKDFNLISPDSEFVGLSNYIELLKDRDFLDSLLHSFHFAVVVIPVQTAIALGLALLIKRKTWYAPLFRTVYFLPVVIAIGVASTVFRLLYNNDFGLLNTILNAVGLPKIAFLSDPQAAIYGVMLLGIWKSVGFFMIIFLAGLNNISPDIYEAAQMDGASPWDSFWRITLPLLNRTTAFVVIITTIDAIKISGPIFILTGGGPAGSTTTATFFIVEKAFEEMQMGYSTAAAFILFVIVLAISLVQMKFFKTDVEH</sequence>
<feature type="domain" description="ABC transmembrane type-1" evidence="8">
    <location>
        <begin position="81"/>
        <end position="293"/>
    </location>
</feature>
<organism evidence="9 10">
    <name type="scientific">Paenibacillus arenilitoris</name>
    <dbReference type="NCBI Taxonomy" id="2772299"/>
    <lineage>
        <taxon>Bacteria</taxon>
        <taxon>Bacillati</taxon>
        <taxon>Bacillota</taxon>
        <taxon>Bacilli</taxon>
        <taxon>Bacillales</taxon>
        <taxon>Paenibacillaceae</taxon>
        <taxon>Paenibacillus</taxon>
    </lineage>
</organism>
<dbReference type="PANTHER" id="PTHR30193:SF37">
    <property type="entry name" value="INNER MEMBRANE ABC TRANSPORTER PERMEASE PROTEIN YCJO"/>
    <property type="match status" value="1"/>
</dbReference>
<dbReference type="PROSITE" id="PS50928">
    <property type="entry name" value="ABC_TM1"/>
    <property type="match status" value="1"/>
</dbReference>
<dbReference type="AlphaFoldDB" id="A0A927CS24"/>
<keyword evidence="10" id="KW-1185">Reference proteome</keyword>
<evidence type="ECO:0000256" key="4">
    <source>
        <dbReference type="ARBA" id="ARBA00022692"/>
    </source>
</evidence>